<evidence type="ECO:0000256" key="7">
    <source>
        <dbReference type="ARBA" id="ARBA00022691"/>
    </source>
</evidence>
<dbReference type="Gene3D" id="3.20.20.70">
    <property type="entry name" value="Aldolase class I"/>
    <property type="match status" value="1"/>
</dbReference>
<dbReference type="InterPro" id="IPR007197">
    <property type="entry name" value="rSAM"/>
</dbReference>
<evidence type="ECO:0000256" key="14">
    <source>
        <dbReference type="ARBA" id="ARBA00057568"/>
    </source>
</evidence>
<dbReference type="InterPro" id="IPR058240">
    <property type="entry name" value="rSAM_sf"/>
</dbReference>
<dbReference type="InterPro" id="IPR013785">
    <property type="entry name" value="Aldolase_TIM"/>
</dbReference>
<dbReference type="SFLD" id="SFLDG01060">
    <property type="entry name" value="BATS_domain_containing"/>
    <property type="match status" value="1"/>
</dbReference>
<feature type="binding site" evidence="16 17">
    <location>
        <position position="104"/>
    </location>
    <ligand>
        <name>[2Fe-2S] cluster</name>
        <dbReference type="ChEBI" id="CHEBI:190135"/>
    </ligand>
</feature>
<evidence type="ECO:0000256" key="2">
    <source>
        <dbReference type="ARBA" id="ARBA00010765"/>
    </source>
</evidence>
<dbReference type="Pfam" id="PF06968">
    <property type="entry name" value="BATS"/>
    <property type="match status" value="1"/>
</dbReference>
<dbReference type="AlphaFoldDB" id="A0AAW7YT97"/>
<reference evidence="19" key="1">
    <citation type="submission" date="2023-07" db="EMBL/GenBank/DDBJ databases">
        <title>Genome content predicts the carbon catabolic preferences of heterotrophic bacteria.</title>
        <authorList>
            <person name="Gralka M."/>
        </authorList>
    </citation>
    <scope>NUCLEOTIDE SEQUENCE</scope>
    <source>
        <strain evidence="19">E2R20</strain>
    </source>
</reference>
<sequence>MKLSERVMKEDNFTKKEWLSIFESDRIDTLELLHEAYIVRKHYYGKKVKLNMILNAKSGICPEDCGYCGQSREMKQKQRYGLVDKEKIKAGAKVAYENQIGTYCIVMSGRGPSDKEVKHICDTVQEIKTIHPQLKICACLGLTNEEQASQLKEAGVDRYNHNINTSERYHDNVVTTHTYEDRVNTIEVMKANQISPCSGVICGMGETNEDIIDMALALKAIDADSIPINFLHPIKGTKFGNMDELTPMKCLRIISMFRLINPTKEIRIAGGREVNLRSLQPLALQAANSIFVGDYLITGGQPNQLDYDMLKDLGFDIDVVNDKVTQI</sequence>
<dbReference type="PIRSF" id="PIRSF001619">
    <property type="entry name" value="Biotin_synth"/>
    <property type="match status" value="1"/>
</dbReference>
<feature type="domain" description="Radical SAM core" evidence="18">
    <location>
        <begin position="43"/>
        <end position="269"/>
    </location>
</feature>
<evidence type="ECO:0000313" key="19">
    <source>
        <dbReference type="EMBL" id="MDO6574227.1"/>
    </source>
</evidence>
<dbReference type="InterPro" id="IPR006638">
    <property type="entry name" value="Elp3/MiaA/NifB-like_rSAM"/>
</dbReference>
<comment type="function">
    <text evidence="14 16">Catalyzes the conversion of dethiobiotin (DTB) to biotin by the insertion of a sulfur atom into dethiobiotin via a radical-based mechanism.</text>
</comment>
<feature type="binding site" evidence="16 17">
    <location>
        <position position="61"/>
    </location>
    <ligand>
        <name>[4Fe-4S] cluster</name>
        <dbReference type="ChEBI" id="CHEBI:49883"/>
        <note>4Fe-4S-S-AdoMet</note>
    </ligand>
</feature>
<evidence type="ECO:0000256" key="11">
    <source>
        <dbReference type="ARBA" id="ARBA00023004"/>
    </source>
</evidence>
<keyword evidence="5 16" id="KW-0004">4Fe-4S</keyword>
<keyword evidence="10 16" id="KW-0093">Biotin biosynthesis</keyword>
<feature type="binding site" evidence="16 17">
    <location>
        <position position="267"/>
    </location>
    <ligand>
        <name>[2Fe-2S] cluster</name>
        <dbReference type="ChEBI" id="CHEBI:190135"/>
    </ligand>
</feature>
<comment type="cofactor">
    <cofactor evidence="16 17">
        <name>[4Fe-4S] cluster</name>
        <dbReference type="ChEBI" id="CHEBI:49883"/>
    </cofactor>
    <text evidence="16 17">Binds 1 [4Fe-4S] cluster. The cluster is coordinated with 3 cysteines and an exchangeable S-adenosyl-L-methionine.</text>
</comment>
<dbReference type="InterPro" id="IPR024177">
    <property type="entry name" value="Biotin_synthase"/>
</dbReference>
<dbReference type="GO" id="GO:0051537">
    <property type="term" value="F:2 iron, 2 sulfur cluster binding"/>
    <property type="evidence" value="ECO:0007669"/>
    <property type="project" value="UniProtKB-KW"/>
</dbReference>
<comment type="pathway">
    <text evidence="1 16">Cofactor biosynthesis; biotin biosynthesis; biotin from 7,8-diaminononanoate: step 2/2.</text>
</comment>
<comment type="similarity">
    <text evidence="2 16">Belongs to the radical SAM superfamily. Biotin synthase family.</text>
</comment>
<dbReference type="NCBIfam" id="TIGR00433">
    <property type="entry name" value="bioB"/>
    <property type="match status" value="1"/>
</dbReference>
<keyword evidence="11 16" id="KW-0408">Iron</keyword>
<evidence type="ECO:0000256" key="1">
    <source>
        <dbReference type="ARBA" id="ARBA00004942"/>
    </source>
</evidence>
<accession>A0AAW7YT97</accession>
<evidence type="ECO:0000259" key="18">
    <source>
        <dbReference type="PROSITE" id="PS51918"/>
    </source>
</evidence>
<keyword evidence="7 16" id="KW-0949">S-adenosyl-L-methionine</keyword>
<evidence type="ECO:0000256" key="12">
    <source>
        <dbReference type="ARBA" id="ARBA00023014"/>
    </source>
</evidence>
<comment type="cofactor">
    <cofactor evidence="17">
        <name>[2Fe-2S] cluster</name>
        <dbReference type="ChEBI" id="CHEBI:190135"/>
    </cofactor>
    <text evidence="17">Binds 1 [2Fe-2S] cluster. The cluster is coordinated with 3 cysteines and 1 arginine.</text>
</comment>
<evidence type="ECO:0000256" key="9">
    <source>
        <dbReference type="ARBA" id="ARBA00022723"/>
    </source>
</evidence>
<evidence type="ECO:0000256" key="15">
    <source>
        <dbReference type="ARBA" id="ARBA00070199"/>
    </source>
</evidence>
<comment type="caution">
    <text evidence="19">The sequence shown here is derived from an EMBL/GenBank/DDBJ whole genome shotgun (WGS) entry which is preliminary data.</text>
</comment>
<dbReference type="GO" id="GO:0051539">
    <property type="term" value="F:4 iron, 4 sulfur cluster binding"/>
    <property type="evidence" value="ECO:0007669"/>
    <property type="project" value="UniProtKB-KW"/>
</dbReference>
<dbReference type="Proteomes" id="UP001170310">
    <property type="component" value="Unassembled WGS sequence"/>
</dbReference>
<dbReference type="SFLD" id="SFLDG01278">
    <property type="entry name" value="biotin_synthase_like"/>
    <property type="match status" value="1"/>
</dbReference>
<dbReference type="Pfam" id="PF04055">
    <property type="entry name" value="Radical_SAM"/>
    <property type="match status" value="1"/>
</dbReference>
<evidence type="ECO:0000256" key="8">
    <source>
        <dbReference type="ARBA" id="ARBA00022714"/>
    </source>
</evidence>
<dbReference type="FunFam" id="3.20.20.70:FF:000026">
    <property type="entry name" value="Biotin synthase"/>
    <property type="match status" value="1"/>
</dbReference>
<evidence type="ECO:0000256" key="10">
    <source>
        <dbReference type="ARBA" id="ARBA00022756"/>
    </source>
</evidence>
<keyword evidence="6 16" id="KW-0808">Transferase</keyword>
<name>A0AAW7YT97_9STAP</name>
<keyword evidence="9 16" id="KW-0479">Metal-binding</keyword>
<dbReference type="PANTHER" id="PTHR22976">
    <property type="entry name" value="BIOTIN SYNTHASE"/>
    <property type="match status" value="1"/>
</dbReference>
<comment type="cofactor">
    <cofactor evidence="16">
        <name>[2Fe-2S] cluster</name>
        <dbReference type="ChEBI" id="CHEBI:190135"/>
    </cofactor>
    <text evidence="16">Binds 1 [2Fe-2S] cluster. The cluster is coordinated with 3 cysteines and 1 arginine.</text>
</comment>
<dbReference type="PANTHER" id="PTHR22976:SF2">
    <property type="entry name" value="BIOTIN SYNTHASE, MITOCHONDRIAL"/>
    <property type="match status" value="1"/>
</dbReference>
<dbReference type="SFLD" id="SFLDS00029">
    <property type="entry name" value="Radical_SAM"/>
    <property type="match status" value="1"/>
</dbReference>
<organism evidence="19 20">
    <name type="scientific">Staphylococcus pasteuri_A</name>
    <dbReference type="NCBI Taxonomy" id="3062664"/>
    <lineage>
        <taxon>Bacteria</taxon>
        <taxon>Bacillati</taxon>
        <taxon>Bacillota</taxon>
        <taxon>Bacilli</taxon>
        <taxon>Bacillales</taxon>
        <taxon>Staphylococcaceae</taxon>
        <taxon>Staphylococcus</taxon>
    </lineage>
</organism>
<evidence type="ECO:0000256" key="17">
    <source>
        <dbReference type="PIRSR" id="PIRSR001619-1"/>
    </source>
</evidence>
<dbReference type="SMART" id="SM00729">
    <property type="entry name" value="Elp3"/>
    <property type="match status" value="1"/>
</dbReference>
<protein>
    <recommendedName>
        <fullName evidence="15 16">Biotin synthase</fullName>
        <ecNumber evidence="4 16">2.8.1.6</ecNumber>
    </recommendedName>
</protein>
<keyword evidence="12 16" id="KW-0411">Iron-sulfur</keyword>
<dbReference type="SMART" id="SM00876">
    <property type="entry name" value="BATS"/>
    <property type="match status" value="1"/>
</dbReference>
<dbReference type="InterPro" id="IPR010722">
    <property type="entry name" value="BATS_dom"/>
</dbReference>
<dbReference type="RefSeq" id="WP_017637439.1">
    <property type="nucleotide sequence ID" value="NZ_JAUOQO010000006.1"/>
</dbReference>
<dbReference type="GO" id="GO:0004076">
    <property type="term" value="F:biotin synthase activity"/>
    <property type="evidence" value="ECO:0007669"/>
    <property type="project" value="UniProtKB-UniRule"/>
</dbReference>
<dbReference type="HAMAP" id="MF_01694">
    <property type="entry name" value="BioB"/>
    <property type="match status" value="1"/>
</dbReference>
<keyword evidence="20" id="KW-1185">Reference proteome</keyword>
<evidence type="ECO:0000256" key="3">
    <source>
        <dbReference type="ARBA" id="ARBA00011738"/>
    </source>
</evidence>
<dbReference type="EMBL" id="JAUOQO010000006">
    <property type="protein sequence ID" value="MDO6574227.1"/>
    <property type="molecule type" value="Genomic_DNA"/>
</dbReference>
<gene>
    <name evidence="16 19" type="primary">bioB</name>
    <name evidence="19" type="ORF">Q4528_08650</name>
</gene>
<proteinExistence type="inferred from homology"/>
<dbReference type="PROSITE" id="PS51918">
    <property type="entry name" value="RADICAL_SAM"/>
    <property type="match status" value="1"/>
</dbReference>
<keyword evidence="8 16" id="KW-0001">2Fe-2S</keyword>
<evidence type="ECO:0000256" key="5">
    <source>
        <dbReference type="ARBA" id="ARBA00022485"/>
    </source>
</evidence>
<evidence type="ECO:0000256" key="6">
    <source>
        <dbReference type="ARBA" id="ARBA00022679"/>
    </source>
</evidence>
<dbReference type="InterPro" id="IPR002684">
    <property type="entry name" value="Biotin_synth/BioAB"/>
</dbReference>
<feature type="binding site" evidence="16 17">
    <location>
        <position position="137"/>
    </location>
    <ligand>
        <name>[2Fe-2S] cluster</name>
        <dbReference type="ChEBI" id="CHEBI:190135"/>
    </ligand>
</feature>
<comment type="subunit">
    <text evidence="3 16">Homodimer.</text>
</comment>
<dbReference type="EC" id="2.8.1.6" evidence="4 16"/>
<feature type="binding site" evidence="16 17">
    <location>
        <position position="65"/>
    </location>
    <ligand>
        <name>[4Fe-4S] cluster</name>
        <dbReference type="ChEBI" id="CHEBI:49883"/>
        <note>4Fe-4S-S-AdoMet</note>
    </ligand>
</feature>
<dbReference type="GO" id="GO:0005506">
    <property type="term" value="F:iron ion binding"/>
    <property type="evidence" value="ECO:0007669"/>
    <property type="project" value="UniProtKB-UniRule"/>
</dbReference>
<evidence type="ECO:0000256" key="16">
    <source>
        <dbReference type="HAMAP-Rule" id="MF_01694"/>
    </source>
</evidence>
<feature type="binding site" evidence="16 17">
    <location>
        <position position="197"/>
    </location>
    <ligand>
        <name>[2Fe-2S] cluster</name>
        <dbReference type="ChEBI" id="CHEBI:190135"/>
    </ligand>
</feature>
<evidence type="ECO:0000313" key="20">
    <source>
        <dbReference type="Proteomes" id="UP001170310"/>
    </source>
</evidence>
<dbReference type="GO" id="GO:0009102">
    <property type="term" value="P:biotin biosynthetic process"/>
    <property type="evidence" value="ECO:0007669"/>
    <property type="project" value="UniProtKB-UniRule"/>
</dbReference>
<evidence type="ECO:0000256" key="13">
    <source>
        <dbReference type="ARBA" id="ARBA00051157"/>
    </source>
</evidence>
<comment type="catalytic activity">
    <reaction evidence="13 16">
        <text>(4R,5S)-dethiobiotin + (sulfur carrier)-SH + 2 reduced [2Fe-2S]-[ferredoxin] + 2 S-adenosyl-L-methionine = (sulfur carrier)-H + biotin + 2 5'-deoxyadenosine + 2 L-methionine + 2 oxidized [2Fe-2S]-[ferredoxin]</text>
        <dbReference type="Rhea" id="RHEA:22060"/>
        <dbReference type="Rhea" id="RHEA-COMP:10000"/>
        <dbReference type="Rhea" id="RHEA-COMP:10001"/>
        <dbReference type="Rhea" id="RHEA-COMP:14737"/>
        <dbReference type="Rhea" id="RHEA-COMP:14739"/>
        <dbReference type="ChEBI" id="CHEBI:17319"/>
        <dbReference type="ChEBI" id="CHEBI:29917"/>
        <dbReference type="ChEBI" id="CHEBI:33737"/>
        <dbReference type="ChEBI" id="CHEBI:33738"/>
        <dbReference type="ChEBI" id="CHEBI:57586"/>
        <dbReference type="ChEBI" id="CHEBI:57844"/>
        <dbReference type="ChEBI" id="CHEBI:59789"/>
        <dbReference type="ChEBI" id="CHEBI:64428"/>
        <dbReference type="ChEBI" id="CHEBI:149473"/>
        <dbReference type="EC" id="2.8.1.6"/>
    </reaction>
</comment>
<dbReference type="CDD" id="cd01335">
    <property type="entry name" value="Radical_SAM"/>
    <property type="match status" value="1"/>
</dbReference>
<dbReference type="SUPFAM" id="SSF102114">
    <property type="entry name" value="Radical SAM enzymes"/>
    <property type="match status" value="1"/>
</dbReference>
<feature type="binding site" evidence="16 17">
    <location>
        <position position="68"/>
    </location>
    <ligand>
        <name>[4Fe-4S] cluster</name>
        <dbReference type="ChEBI" id="CHEBI:49883"/>
        <note>4Fe-4S-S-AdoMet</note>
    </ligand>
</feature>
<evidence type="ECO:0000256" key="4">
    <source>
        <dbReference type="ARBA" id="ARBA00012236"/>
    </source>
</evidence>